<comment type="caution">
    <text evidence="9">The sequence shown here is derived from an EMBL/GenBank/DDBJ whole genome shotgun (WGS) entry which is preliminary data.</text>
</comment>
<feature type="binding site" evidence="6">
    <location>
        <position position="66"/>
    </location>
    <ligand>
        <name>ATP</name>
        <dbReference type="ChEBI" id="CHEBI:30616"/>
    </ligand>
</feature>
<dbReference type="Proteomes" id="UP000664277">
    <property type="component" value="Unassembled WGS sequence"/>
</dbReference>
<dbReference type="Gene3D" id="1.10.510.10">
    <property type="entry name" value="Transferase(Phosphotransferase) domain 1"/>
    <property type="match status" value="1"/>
</dbReference>
<dbReference type="PROSITE" id="PS00107">
    <property type="entry name" value="PROTEIN_KINASE_ATP"/>
    <property type="match status" value="1"/>
</dbReference>
<dbReference type="InterPro" id="IPR000719">
    <property type="entry name" value="Prot_kinase_dom"/>
</dbReference>
<evidence type="ECO:0000313" key="9">
    <source>
        <dbReference type="EMBL" id="MBN8661273.1"/>
    </source>
</evidence>
<feature type="domain" description="Protein kinase" evidence="8">
    <location>
        <begin position="37"/>
        <end position="311"/>
    </location>
</feature>
<dbReference type="PANTHER" id="PTHR43289">
    <property type="entry name" value="MITOGEN-ACTIVATED PROTEIN KINASE KINASE KINASE 20-RELATED"/>
    <property type="match status" value="1"/>
</dbReference>
<keyword evidence="9" id="KW-0723">Serine/threonine-protein kinase</keyword>
<evidence type="ECO:0000256" key="1">
    <source>
        <dbReference type="ARBA" id="ARBA00012513"/>
    </source>
</evidence>
<organism evidence="9 10">
    <name type="scientific">Candidatus Obscuribacter phosphatis</name>
    <dbReference type="NCBI Taxonomy" id="1906157"/>
    <lineage>
        <taxon>Bacteria</taxon>
        <taxon>Bacillati</taxon>
        <taxon>Candidatus Melainabacteria</taxon>
        <taxon>Candidatus Obscuribacterales</taxon>
        <taxon>Candidatus Obscuribacteraceae</taxon>
        <taxon>Candidatus Obscuribacter</taxon>
    </lineage>
</organism>
<evidence type="ECO:0000256" key="3">
    <source>
        <dbReference type="ARBA" id="ARBA00022741"/>
    </source>
</evidence>
<dbReference type="PROSITE" id="PS50011">
    <property type="entry name" value="PROTEIN_KINASE_DOM"/>
    <property type="match status" value="1"/>
</dbReference>
<dbReference type="EC" id="2.7.11.1" evidence="1"/>
<dbReference type="SMART" id="SM00220">
    <property type="entry name" value="S_TKc"/>
    <property type="match status" value="1"/>
</dbReference>
<evidence type="ECO:0000256" key="6">
    <source>
        <dbReference type="PROSITE-ProRule" id="PRU10141"/>
    </source>
</evidence>
<proteinExistence type="predicted"/>
<evidence type="ECO:0000256" key="5">
    <source>
        <dbReference type="ARBA" id="ARBA00022840"/>
    </source>
</evidence>
<dbReference type="InterPro" id="IPR011009">
    <property type="entry name" value="Kinase-like_dom_sf"/>
</dbReference>
<keyword evidence="7" id="KW-0812">Transmembrane</keyword>
<dbReference type="PROSITE" id="PS00108">
    <property type="entry name" value="PROTEIN_KINASE_ST"/>
    <property type="match status" value="1"/>
</dbReference>
<dbReference type="SUPFAM" id="SSF52047">
    <property type="entry name" value="RNI-like"/>
    <property type="match status" value="1"/>
</dbReference>
<dbReference type="CDD" id="cd14014">
    <property type="entry name" value="STKc_PknB_like"/>
    <property type="match status" value="1"/>
</dbReference>
<evidence type="ECO:0000256" key="7">
    <source>
        <dbReference type="SAM" id="Phobius"/>
    </source>
</evidence>
<gene>
    <name evidence="9" type="ORF">J0M35_12975</name>
</gene>
<dbReference type="InterPro" id="IPR017441">
    <property type="entry name" value="Protein_kinase_ATP_BS"/>
</dbReference>
<dbReference type="AlphaFoldDB" id="A0A8J7TNR6"/>
<keyword evidence="2" id="KW-0808">Transferase</keyword>
<keyword evidence="7" id="KW-0472">Membrane</keyword>
<feature type="transmembrane region" description="Helical" evidence="7">
    <location>
        <begin position="348"/>
        <end position="368"/>
    </location>
</feature>
<dbReference type="Gene3D" id="3.80.10.10">
    <property type="entry name" value="Ribonuclease Inhibitor"/>
    <property type="match status" value="2"/>
</dbReference>
<name>A0A8J7TNR6_9BACT</name>
<evidence type="ECO:0000256" key="2">
    <source>
        <dbReference type="ARBA" id="ARBA00022679"/>
    </source>
</evidence>
<keyword evidence="3 6" id="KW-0547">Nucleotide-binding</keyword>
<reference evidence="9" key="1">
    <citation type="submission" date="2021-02" db="EMBL/GenBank/DDBJ databases">
        <title>Genome-Resolved Metagenomics of a Microbial Community Performing Photosynthetic Biological Nutrient Removal.</title>
        <authorList>
            <person name="Mcdaniel E.A."/>
        </authorList>
    </citation>
    <scope>NUCLEOTIDE SEQUENCE</scope>
    <source>
        <strain evidence="9">UWPOB_OBS1</strain>
    </source>
</reference>
<dbReference type="Pfam" id="PF00069">
    <property type="entry name" value="Pkinase"/>
    <property type="match status" value="1"/>
</dbReference>
<sequence>MTQVQGSPQEPDIAYQNSPSALGVSELAPGQEFAGVYQIKRSLGGGGMGRVYEVVHKYLEKPMALKVFQSVSGNISNSEFQRTLKEARALSRLAHRNIVKVYDVATDGKCAYFSMELVQGESLETLLSKLGSLSASLAFQIFGQLMEALDYAHNRGVIHRDIKPGNIMIVWQSDGSAKVKLVDFGIASFYGEASNSISLTKSGEVLGSPLYMSPEQAVGQRVDKRTDIYSCGLVLYEMLTGQRIFQGESAMLTLGMHIGEDPVPILLEKFGEDSPAAKVIAGCLEKERDRRYHMAGEVLDDLNYLELYPFRYQGAILRSKKSPRTSQNKLEARQLYTSSLSPGRTMPWAVLACFFLILAGLSLGLIFYSTRDSKVGAGKLTTVPSSISVKQDEAAQTEQRQNNDEMAKLDAYLSATTPFSRLEKREGRLCRVFSFAKDSSIGFIINSSGLPSDAAGDLVFAADEELAFVPFTSIGRYPKLFQRFRSDDFVAVEIRRNLSVNSETLSHLTHMKKLRRLVLESTDVRNDLCETLNQLPALDDLTISGSRVEPEALAKWRGVAKLKHLRYSASATTASLLDAIKSATDLESLSIYGLEINAADLKTLTKFKKLAQLKFTEPDLTAEDLAVLTALPELQTLRVNGCVVGPIFEPVIAKFKKLTFMEAPFAYWTYIDYAKLKKDRKGKPALNLRETRVVDLEDGLASEFE</sequence>
<evidence type="ECO:0000256" key="4">
    <source>
        <dbReference type="ARBA" id="ARBA00022777"/>
    </source>
</evidence>
<accession>A0A8J7TNR6</accession>
<protein>
    <recommendedName>
        <fullName evidence="1">non-specific serine/threonine protein kinase</fullName>
        <ecNumber evidence="1">2.7.11.1</ecNumber>
    </recommendedName>
</protein>
<keyword evidence="5 6" id="KW-0067">ATP-binding</keyword>
<keyword evidence="7" id="KW-1133">Transmembrane helix</keyword>
<dbReference type="SUPFAM" id="SSF56112">
    <property type="entry name" value="Protein kinase-like (PK-like)"/>
    <property type="match status" value="1"/>
</dbReference>
<dbReference type="InterPro" id="IPR032675">
    <property type="entry name" value="LRR_dom_sf"/>
</dbReference>
<dbReference type="EMBL" id="JAFLCK010000018">
    <property type="protein sequence ID" value="MBN8661273.1"/>
    <property type="molecule type" value="Genomic_DNA"/>
</dbReference>
<dbReference type="GO" id="GO:0005524">
    <property type="term" value="F:ATP binding"/>
    <property type="evidence" value="ECO:0007669"/>
    <property type="project" value="UniProtKB-UniRule"/>
</dbReference>
<evidence type="ECO:0000259" key="8">
    <source>
        <dbReference type="PROSITE" id="PS50011"/>
    </source>
</evidence>
<dbReference type="Gene3D" id="3.30.200.20">
    <property type="entry name" value="Phosphorylase Kinase, domain 1"/>
    <property type="match status" value="1"/>
</dbReference>
<dbReference type="GO" id="GO:0004674">
    <property type="term" value="F:protein serine/threonine kinase activity"/>
    <property type="evidence" value="ECO:0007669"/>
    <property type="project" value="UniProtKB-KW"/>
</dbReference>
<keyword evidence="4 9" id="KW-0418">Kinase</keyword>
<dbReference type="PANTHER" id="PTHR43289:SF6">
    <property type="entry name" value="SERINE_THREONINE-PROTEIN KINASE NEKL-3"/>
    <property type="match status" value="1"/>
</dbReference>
<dbReference type="InterPro" id="IPR008271">
    <property type="entry name" value="Ser/Thr_kinase_AS"/>
</dbReference>
<evidence type="ECO:0000313" key="10">
    <source>
        <dbReference type="Proteomes" id="UP000664277"/>
    </source>
</evidence>